<reference evidence="1 2" key="1">
    <citation type="journal article" date="2014" name="Genome Announc.">
        <title>Draft Genome Sequence of Streptomyces roseochromogenes subsp. oscitans DS 12.976, Producer of the Aminocoumarin Antibiotic Clorobiocin.</title>
        <authorList>
            <person name="Ruckert C."/>
            <person name="Kalinowski J."/>
            <person name="Heide L."/>
            <person name="Apel A.K."/>
        </authorList>
    </citation>
    <scope>NUCLEOTIDE SEQUENCE [LARGE SCALE GENOMIC DNA]</scope>
    <source>
        <strain evidence="1 2">DS 12.976</strain>
    </source>
</reference>
<gene>
    <name evidence="1" type="ORF">M878_14260</name>
</gene>
<evidence type="ECO:0000313" key="2">
    <source>
        <dbReference type="Proteomes" id="UP000017984"/>
    </source>
</evidence>
<protein>
    <submittedName>
        <fullName evidence="1">Uncharacterized protein</fullName>
    </submittedName>
</protein>
<proteinExistence type="predicted"/>
<keyword evidence="2" id="KW-1185">Reference proteome</keyword>
<dbReference type="PATRIC" id="fig|1352936.5.peg.3005"/>
<organism evidence="1 2">
    <name type="scientific">Streptomyces roseochromogenus subsp. oscitans DS 12.976</name>
    <dbReference type="NCBI Taxonomy" id="1352936"/>
    <lineage>
        <taxon>Bacteria</taxon>
        <taxon>Bacillati</taxon>
        <taxon>Actinomycetota</taxon>
        <taxon>Actinomycetes</taxon>
        <taxon>Kitasatosporales</taxon>
        <taxon>Streptomycetaceae</taxon>
        <taxon>Streptomyces</taxon>
    </lineage>
</organism>
<comment type="caution">
    <text evidence="1">The sequence shown here is derived from an EMBL/GenBank/DDBJ whole genome shotgun (WGS) entry which is preliminary data.</text>
</comment>
<evidence type="ECO:0000313" key="1">
    <source>
        <dbReference type="EMBL" id="EST32719.1"/>
    </source>
</evidence>
<dbReference type="Proteomes" id="UP000017984">
    <property type="component" value="Chromosome"/>
</dbReference>
<accession>V6KUT1</accession>
<sequence>MCGLRGSTVLRLAQLPAQSGEPTHDTGRHTLRMPACSAPRHFFRAETRLAFAESLHLNPGSLLAGMLQV</sequence>
<dbReference type="EMBL" id="AWQX01000122">
    <property type="protein sequence ID" value="EST32719.1"/>
    <property type="molecule type" value="Genomic_DNA"/>
</dbReference>
<name>V6KUT1_STRRC</name>
<dbReference type="AlphaFoldDB" id="V6KUT1"/>
<dbReference type="HOGENOM" id="CLU_2774279_0_0_11"/>